<dbReference type="Proteomes" id="UP000287651">
    <property type="component" value="Unassembled WGS sequence"/>
</dbReference>
<gene>
    <name evidence="1" type="ORF">B296_00058536</name>
</gene>
<sequence>CRPCRLAAGDRACGWRFCPCGRRWPPFRAGPGRGLAVGGRPYIGAGRGWSPLLIFFAAKMQQERVERFYAIQSHHTQFKINLSYENLGSDTTVGKPQRREGGE</sequence>
<proteinExistence type="predicted"/>
<organism evidence="1 2">
    <name type="scientific">Ensete ventricosum</name>
    <name type="common">Abyssinian banana</name>
    <name type="synonym">Musa ensete</name>
    <dbReference type="NCBI Taxonomy" id="4639"/>
    <lineage>
        <taxon>Eukaryota</taxon>
        <taxon>Viridiplantae</taxon>
        <taxon>Streptophyta</taxon>
        <taxon>Embryophyta</taxon>
        <taxon>Tracheophyta</taxon>
        <taxon>Spermatophyta</taxon>
        <taxon>Magnoliopsida</taxon>
        <taxon>Liliopsida</taxon>
        <taxon>Zingiberales</taxon>
        <taxon>Musaceae</taxon>
        <taxon>Ensete</taxon>
    </lineage>
</organism>
<protein>
    <submittedName>
        <fullName evidence="1">Uncharacterized protein</fullName>
    </submittedName>
</protein>
<comment type="caution">
    <text evidence="1">The sequence shown here is derived from an EMBL/GenBank/DDBJ whole genome shotgun (WGS) entry which is preliminary data.</text>
</comment>
<name>A0A426WX75_ENSVE</name>
<dbReference type="AlphaFoldDB" id="A0A426WX75"/>
<feature type="non-terminal residue" evidence="1">
    <location>
        <position position="1"/>
    </location>
</feature>
<accession>A0A426WX75</accession>
<dbReference type="EMBL" id="AMZH03035188">
    <property type="protein sequence ID" value="RRT31877.1"/>
    <property type="molecule type" value="Genomic_DNA"/>
</dbReference>
<evidence type="ECO:0000313" key="1">
    <source>
        <dbReference type="EMBL" id="RRT31877.1"/>
    </source>
</evidence>
<reference evidence="1 2" key="1">
    <citation type="journal article" date="2014" name="Agronomy (Basel)">
        <title>A Draft Genome Sequence for Ensete ventricosum, the Drought-Tolerant Tree Against Hunger.</title>
        <authorList>
            <person name="Harrison J."/>
            <person name="Moore K.A."/>
            <person name="Paszkiewicz K."/>
            <person name="Jones T."/>
            <person name="Grant M."/>
            <person name="Ambacheew D."/>
            <person name="Muzemil S."/>
            <person name="Studholme D.J."/>
        </authorList>
    </citation>
    <scope>NUCLEOTIDE SEQUENCE [LARGE SCALE GENOMIC DNA]</scope>
</reference>
<evidence type="ECO:0000313" key="2">
    <source>
        <dbReference type="Proteomes" id="UP000287651"/>
    </source>
</evidence>